<dbReference type="AlphaFoldDB" id="A0A6M3LTI6"/>
<name>A0A6M3LTI6_9ZZZZ</name>
<organism evidence="1">
    <name type="scientific">viral metagenome</name>
    <dbReference type="NCBI Taxonomy" id="1070528"/>
    <lineage>
        <taxon>unclassified sequences</taxon>
        <taxon>metagenomes</taxon>
        <taxon>organismal metagenomes</taxon>
    </lineage>
</organism>
<evidence type="ECO:0000313" key="1">
    <source>
        <dbReference type="EMBL" id="QJA97409.1"/>
    </source>
</evidence>
<accession>A0A6M3LTI6</accession>
<dbReference type="EMBL" id="MT143491">
    <property type="protein sequence ID" value="QJA97409.1"/>
    <property type="molecule type" value="Genomic_DNA"/>
</dbReference>
<gene>
    <name evidence="1" type="ORF">MM415B06282_0007</name>
</gene>
<sequence>MEPIEREMRELWDANKKDIPNLRAISIEMTSYNAQIHGYILFDIVDDITCIAWEEMEALMAIIAKEKAMRVELEARKSERGILFRNFRGVVS</sequence>
<proteinExistence type="predicted"/>
<reference evidence="1" key="1">
    <citation type="submission" date="2020-03" db="EMBL/GenBank/DDBJ databases">
        <title>The deep terrestrial virosphere.</title>
        <authorList>
            <person name="Holmfeldt K."/>
            <person name="Nilsson E."/>
            <person name="Simone D."/>
            <person name="Lopez-Fernandez M."/>
            <person name="Wu X."/>
            <person name="de Brujin I."/>
            <person name="Lundin D."/>
            <person name="Andersson A."/>
            <person name="Bertilsson S."/>
            <person name="Dopson M."/>
        </authorList>
    </citation>
    <scope>NUCLEOTIDE SEQUENCE</scope>
    <source>
        <strain evidence="1">MM415B06282</strain>
    </source>
</reference>
<protein>
    <submittedName>
        <fullName evidence="1">Uncharacterized protein</fullName>
    </submittedName>
</protein>